<protein>
    <submittedName>
        <fullName evidence="1">Pyridoxamine 5'-phosphate oxidase family protein</fullName>
    </submittedName>
</protein>
<dbReference type="Gene3D" id="2.30.110.10">
    <property type="entry name" value="Electron Transport, Fmn-binding Protein, Chain A"/>
    <property type="match status" value="1"/>
</dbReference>
<dbReference type="AlphaFoldDB" id="A0A2N9JHE8"/>
<reference evidence="1 2" key="1">
    <citation type="submission" date="2018-02" db="EMBL/GenBank/DDBJ databases">
        <authorList>
            <person name="Cohen D.B."/>
            <person name="Kent A.D."/>
        </authorList>
    </citation>
    <scope>NUCLEOTIDE SEQUENCE [LARGE SCALE GENOMIC DNA]</scope>
    <source>
        <strain evidence="1">1</strain>
    </source>
</reference>
<sequence length="145" mass="16030">MAADDPITVLSEHEAWQLLGTARVGRLATVIDRQPDIFPVNFVVDGQSLVFRTAEGSKLLQLIVNSGVAFEVDSWHERSGWSVVVKGEAAEVTDQADLDHIDTLGLTPWVATVKNHFIRIKAAEISARRFAFGVEPDREPDYTSE</sequence>
<dbReference type="InterPro" id="IPR012349">
    <property type="entry name" value="Split_barrel_FMN-bd"/>
</dbReference>
<dbReference type="RefSeq" id="WP_105185782.1">
    <property type="nucleotide sequence ID" value="NZ_BAAAGO010000014.1"/>
</dbReference>
<dbReference type="Pfam" id="PF12900">
    <property type="entry name" value="Pyridox_ox_2"/>
    <property type="match status" value="1"/>
</dbReference>
<dbReference type="KEGG" id="mgg:MPLG2_1911"/>
<accession>A0A2N9JHE8</accession>
<organism evidence="1 2">
    <name type="scientific">Micropruina glycogenica</name>
    <dbReference type="NCBI Taxonomy" id="75385"/>
    <lineage>
        <taxon>Bacteria</taxon>
        <taxon>Bacillati</taxon>
        <taxon>Actinomycetota</taxon>
        <taxon>Actinomycetes</taxon>
        <taxon>Propionibacteriales</taxon>
        <taxon>Nocardioidaceae</taxon>
        <taxon>Micropruina</taxon>
    </lineage>
</organism>
<dbReference type="Proteomes" id="UP000238164">
    <property type="component" value="Chromosome 1"/>
</dbReference>
<dbReference type="OrthoDB" id="7062584at2"/>
<dbReference type="InterPro" id="IPR024747">
    <property type="entry name" value="Pyridox_Oxase-rel"/>
</dbReference>
<gene>
    <name evidence="1" type="ORF">MPLG2_1911</name>
</gene>
<evidence type="ECO:0000313" key="2">
    <source>
        <dbReference type="Proteomes" id="UP000238164"/>
    </source>
</evidence>
<dbReference type="SUPFAM" id="SSF50475">
    <property type="entry name" value="FMN-binding split barrel"/>
    <property type="match status" value="1"/>
</dbReference>
<dbReference type="EMBL" id="LT985188">
    <property type="protein sequence ID" value="SPD86941.1"/>
    <property type="molecule type" value="Genomic_DNA"/>
</dbReference>
<evidence type="ECO:0000313" key="1">
    <source>
        <dbReference type="EMBL" id="SPD86941.1"/>
    </source>
</evidence>
<proteinExistence type="predicted"/>
<name>A0A2N9JHE8_9ACTN</name>
<keyword evidence="2" id="KW-1185">Reference proteome</keyword>